<name>A0A5E5ADJ7_9BURK</name>
<dbReference type="Proteomes" id="UP000414136">
    <property type="component" value="Unassembled WGS sequence"/>
</dbReference>
<proteinExistence type="predicted"/>
<evidence type="ECO:0000313" key="4">
    <source>
        <dbReference type="Proteomes" id="UP000414136"/>
    </source>
</evidence>
<feature type="region of interest" description="Disordered" evidence="1">
    <location>
        <begin position="19"/>
        <end position="82"/>
    </location>
</feature>
<sequence>MPRFDDMEFTRYDEEEALRRYTEEREREEEDERRKKNERIEAMYEDDRRRNDEEDDEKRDRESESRGHKTRTPEESARIGRSNALIVKGLLTVAAAAVGACLTLVVAAVAENVRQTPKRG</sequence>
<protein>
    <submittedName>
        <fullName evidence="3">Uncharacterized protein</fullName>
    </submittedName>
</protein>
<evidence type="ECO:0000256" key="2">
    <source>
        <dbReference type="SAM" id="Phobius"/>
    </source>
</evidence>
<dbReference type="RefSeq" id="WP_150626737.1">
    <property type="nucleotide sequence ID" value="NZ_CABPSQ010000008.1"/>
</dbReference>
<keyword evidence="2" id="KW-0812">Transmembrane</keyword>
<accession>A0A5E5ADJ7</accession>
<feature type="transmembrane region" description="Helical" evidence="2">
    <location>
        <begin position="85"/>
        <end position="110"/>
    </location>
</feature>
<keyword evidence="2" id="KW-0472">Membrane</keyword>
<gene>
    <name evidence="3" type="ORF">PCA31118_03940</name>
</gene>
<dbReference type="AlphaFoldDB" id="A0A5E5ADJ7"/>
<dbReference type="EMBL" id="CABPSQ010000008">
    <property type="protein sequence ID" value="VVE71664.1"/>
    <property type="molecule type" value="Genomic_DNA"/>
</dbReference>
<evidence type="ECO:0000256" key="1">
    <source>
        <dbReference type="SAM" id="MobiDB-lite"/>
    </source>
</evidence>
<organism evidence="3 4">
    <name type="scientific">Pandoraea captiosa</name>
    <dbReference type="NCBI Taxonomy" id="2508302"/>
    <lineage>
        <taxon>Bacteria</taxon>
        <taxon>Pseudomonadati</taxon>
        <taxon>Pseudomonadota</taxon>
        <taxon>Betaproteobacteria</taxon>
        <taxon>Burkholderiales</taxon>
        <taxon>Burkholderiaceae</taxon>
        <taxon>Pandoraea</taxon>
    </lineage>
</organism>
<evidence type="ECO:0000313" key="3">
    <source>
        <dbReference type="EMBL" id="VVE71664.1"/>
    </source>
</evidence>
<reference evidence="3 4" key="1">
    <citation type="submission" date="2019-08" db="EMBL/GenBank/DDBJ databases">
        <authorList>
            <person name="Peeters C."/>
        </authorList>
    </citation>
    <scope>NUCLEOTIDE SEQUENCE [LARGE SCALE GENOMIC DNA]</scope>
    <source>
        <strain evidence="3 4">LMG 31118</strain>
    </source>
</reference>
<keyword evidence="4" id="KW-1185">Reference proteome</keyword>
<feature type="compositionally biased region" description="Basic and acidic residues" evidence="1">
    <location>
        <begin position="32"/>
        <end position="78"/>
    </location>
</feature>
<keyword evidence="2" id="KW-1133">Transmembrane helix</keyword>